<dbReference type="InterPro" id="IPR049052">
    <property type="entry name" value="nSTAND1"/>
</dbReference>
<evidence type="ECO:0000259" key="2">
    <source>
        <dbReference type="Pfam" id="PF20703"/>
    </source>
</evidence>
<accession>A0A977L1P1</accession>
<dbReference type="SUPFAM" id="SSF141571">
    <property type="entry name" value="Pentapeptide repeat-like"/>
    <property type="match status" value="1"/>
</dbReference>
<dbReference type="InterPro" id="IPR051082">
    <property type="entry name" value="Pentapeptide-BTB/POZ_domain"/>
</dbReference>
<dbReference type="Gene3D" id="2.160.20.80">
    <property type="entry name" value="E3 ubiquitin-protein ligase SopA"/>
    <property type="match status" value="2"/>
</dbReference>
<dbReference type="InterPro" id="IPR027417">
    <property type="entry name" value="P-loop_NTPase"/>
</dbReference>
<feature type="transmembrane region" description="Helical" evidence="1">
    <location>
        <begin position="603"/>
        <end position="623"/>
    </location>
</feature>
<keyword evidence="1" id="KW-0472">Membrane</keyword>
<dbReference type="Pfam" id="PF20703">
    <property type="entry name" value="nSTAND1"/>
    <property type="match status" value="1"/>
</dbReference>
<keyword evidence="1" id="KW-1133">Transmembrane helix</keyword>
<organism evidence="3">
    <name type="scientific">Woronichinia naegeliana WA131</name>
    <dbReference type="NCBI Taxonomy" id="2824559"/>
    <lineage>
        <taxon>Bacteria</taxon>
        <taxon>Bacillati</taxon>
        <taxon>Cyanobacteriota</taxon>
        <taxon>Cyanophyceae</taxon>
        <taxon>Synechococcales</taxon>
        <taxon>Coelosphaeriaceae</taxon>
        <taxon>Woronichinia</taxon>
    </lineage>
</organism>
<dbReference type="KEGG" id="wna:KA717_16205"/>
<dbReference type="InterPro" id="IPR001646">
    <property type="entry name" value="5peptide_repeat"/>
</dbReference>
<sequence>MSPIQNLIVWLDCCYSEPLNFTFSELTPKIGKSYSLIVTNRRFQMMPQGINLDPSALKVALLQDLNPSSAGIGRVTTLTLTQLIAAYLAEYRQPLFYLNLGEPILLTYHAASQHDRESSSPRTKSSCPYPGLRPFQVEESSYFFGRRDLTARLLNKVRLSRFVALVGNSGTGKSSLLKAGLIHSLQTGSSISGSDRWIVRVVQPGEKPLNSLVLALLNPDLSTAEQSRQLNQIQPLVHQGANGFRKILEVFFRDRLVLIVDQFEEMFTLCQNALERETFLDCLLGAIAPETSVSEVSPHHNWQSDSQEVSRFCCVLSLRADYLGQCLEMQGGCFSNYLQENLIMIPPMDRTTLREVIVEPAQQANFSLNPDLVNTILQDADYGSNTLPLLQYTLFQLWRQGKDLQVDAYRELGGIRDSLNQRANLAYEGLTDLEQETTHHIFLTLVQMNESGVPLIRGVVNRDLVTPRYTVALINVVVQKLVHEQLLTTEAIPLATGIEQPFLIRLAHEIIAQEWKLLQKWLSHRQDNLRKKQKIEEAARIWQNVPIKTQKNYLLTGTVLKEARKFQEVQPQLAPSDRVPLSQVAEVFIQASIRAQRSNQAKFVALIGIIPLILLIFGGFQLYQQSQFQRYWQVVKDNQGKRESMPRLQALETLNQMGQSLSNQDFNEINLQGINLANANLAKSSFTESFLTGANLSQANLEKADLTQTELTGANLTGANLSQGKLLKSYLTGANFSKVNLGEADLSGANLMRINLTGANLQKANFAQAELTGANLAKANLSNSNLTKANLWGVDLSDANLNNTNFSHADLTRVNLAGAKLKGVNLEGANLSNADFSGVNDIPLAQVKSACNWQKATFTEETKRQLAQTKAAKFPACH</sequence>
<evidence type="ECO:0000256" key="1">
    <source>
        <dbReference type="SAM" id="Phobius"/>
    </source>
</evidence>
<name>A0A977L1P1_9CYAN</name>
<protein>
    <submittedName>
        <fullName evidence="3">Pentapeptide repeat-containing protein</fullName>
    </submittedName>
</protein>
<dbReference type="Gene3D" id="3.40.50.300">
    <property type="entry name" value="P-loop containing nucleotide triphosphate hydrolases"/>
    <property type="match status" value="1"/>
</dbReference>
<dbReference type="PANTHER" id="PTHR14136:SF17">
    <property type="entry name" value="BTB_POZ DOMAIN-CONTAINING PROTEIN KCTD9"/>
    <property type="match status" value="1"/>
</dbReference>
<dbReference type="Pfam" id="PF00805">
    <property type="entry name" value="Pentapeptide"/>
    <property type="match status" value="1"/>
</dbReference>
<dbReference type="AlphaFoldDB" id="A0A977L1P1"/>
<gene>
    <name evidence="3" type="ORF">KA717_16205</name>
</gene>
<reference evidence="3" key="1">
    <citation type="submission" date="2021-04" db="EMBL/GenBank/DDBJ databases">
        <title>Genome sequence of Woronichinia naegeliana from Washington state freshwater lake bloom.</title>
        <authorList>
            <person name="Dreher T.W."/>
        </authorList>
    </citation>
    <scope>NUCLEOTIDE SEQUENCE</scope>
    <source>
        <strain evidence="3">WA131</strain>
    </source>
</reference>
<feature type="domain" description="Novel STAND NTPase 1" evidence="2">
    <location>
        <begin position="128"/>
        <end position="544"/>
    </location>
</feature>
<dbReference type="EMBL" id="CP073041">
    <property type="protein sequence ID" value="UXE63946.1"/>
    <property type="molecule type" value="Genomic_DNA"/>
</dbReference>
<dbReference type="Proteomes" id="UP001065613">
    <property type="component" value="Chromosome"/>
</dbReference>
<proteinExistence type="predicted"/>
<dbReference type="PANTHER" id="PTHR14136">
    <property type="entry name" value="BTB_POZ DOMAIN-CONTAINING PROTEIN KCTD9"/>
    <property type="match status" value="1"/>
</dbReference>
<dbReference type="Pfam" id="PF13599">
    <property type="entry name" value="Pentapeptide_4"/>
    <property type="match status" value="1"/>
</dbReference>
<keyword evidence="1" id="KW-0812">Transmembrane</keyword>
<dbReference type="SUPFAM" id="SSF52540">
    <property type="entry name" value="P-loop containing nucleoside triphosphate hydrolases"/>
    <property type="match status" value="1"/>
</dbReference>
<evidence type="ECO:0000313" key="3">
    <source>
        <dbReference type="EMBL" id="UXE63946.1"/>
    </source>
</evidence>